<proteinExistence type="predicted"/>
<evidence type="ECO:0000313" key="2">
    <source>
        <dbReference type="EMBL" id="GGV86197.1"/>
    </source>
</evidence>
<evidence type="ECO:0000313" key="3">
    <source>
        <dbReference type="Proteomes" id="UP000660675"/>
    </source>
</evidence>
<dbReference type="Proteomes" id="UP000660675">
    <property type="component" value="Unassembled WGS sequence"/>
</dbReference>
<gene>
    <name evidence="2" type="ORF">GCM10015535_33910</name>
</gene>
<name>A0ABQ2VZ93_9ACTN</name>
<feature type="region of interest" description="Disordered" evidence="1">
    <location>
        <begin position="34"/>
        <end position="57"/>
    </location>
</feature>
<sequence>MAELYEHGQAVNAAVAPKIDAVIALADSRARILSEPADREADGTAPPGGHRPSVGTR</sequence>
<protein>
    <submittedName>
        <fullName evidence="2">Uncharacterized protein</fullName>
    </submittedName>
</protein>
<dbReference type="EMBL" id="BMTF01000010">
    <property type="protein sequence ID" value="GGV86197.1"/>
    <property type="molecule type" value="Genomic_DNA"/>
</dbReference>
<dbReference type="RefSeq" id="WP_189544566.1">
    <property type="nucleotide sequence ID" value="NZ_BMTF01000010.1"/>
</dbReference>
<accession>A0ABQ2VZ93</accession>
<comment type="caution">
    <text evidence="2">The sequence shown here is derived from an EMBL/GenBank/DDBJ whole genome shotgun (WGS) entry which is preliminary data.</text>
</comment>
<evidence type="ECO:0000256" key="1">
    <source>
        <dbReference type="SAM" id="MobiDB-lite"/>
    </source>
</evidence>
<reference evidence="3" key="1">
    <citation type="journal article" date="2019" name="Int. J. Syst. Evol. Microbiol.">
        <title>The Global Catalogue of Microorganisms (GCM) 10K type strain sequencing project: providing services to taxonomists for standard genome sequencing and annotation.</title>
        <authorList>
            <consortium name="The Broad Institute Genomics Platform"/>
            <consortium name="The Broad Institute Genome Sequencing Center for Infectious Disease"/>
            <person name="Wu L."/>
            <person name="Ma J."/>
        </authorList>
    </citation>
    <scope>NUCLEOTIDE SEQUENCE [LARGE SCALE GENOMIC DNA]</scope>
    <source>
        <strain evidence="3">JCM 4376</strain>
    </source>
</reference>
<organism evidence="2 3">
    <name type="scientific">Streptomyces gelaticus</name>
    <dbReference type="NCBI Taxonomy" id="285446"/>
    <lineage>
        <taxon>Bacteria</taxon>
        <taxon>Bacillati</taxon>
        <taxon>Actinomycetota</taxon>
        <taxon>Actinomycetes</taxon>
        <taxon>Kitasatosporales</taxon>
        <taxon>Streptomycetaceae</taxon>
        <taxon>Streptomyces</taxon>
    </lineage>
</organism>
<keyword evidence="3" id="KW-1185">Reference proteome</keyword>